<name>H0UPH5_9BACT</name>
<gene>
    <name evidence="1" type="ORF">TheveDRAFT_1488</name>
</gene>
<dbReference type="EMBL" id="CM001377">
    <property type="protein sequence ID" value="EHM10606.1"/>
    <property type="molecule type" value="Genomic_DNA"/>
</dbReference>
<protein>
    <submittedName>
        <fullName evidence="1">Uncharacterized protein</fullName>
    </submittedName>
</protein>
<dbReference type="HOGENOM" id="CLU_131578_0_0_0"/>
<keyword evidence="2" id="KW-1185">Reference proteome</keyword>
<dbReference type="STRING" id="926567.TheveDRAFT_1488"/>
<evidence type="ECO:0000313" key="2">
    <source>
        <dbReference type="Proteomes" id="UP000005730"/>
    </source>
</evidence>
<sequence>MDCAIDPGRCKLGVAFGAEGLLCSAIVPRPHWEDLWTLLCGSDSPGFCRWITEGGLPSGFRFKGRILIGDSTGSSDVAKELSRRGFEFLLVDERYSTLEARGLYFLLHPPKGLLRLVPKGLLVPPRDVDDLAAWALLRRSFIPPFEL</sequence>
<accession>H0UPH5</accession>
<evidence type="ECO:0000313" key="1">
    <source>
        <dbReference type="EMBL" id="EHM10606.1"/>
    </source>
</evidence>
<proteinExistence type="predicted"/>
<organism evidence="1 2">
    <name type="scientific">Thermanaerovibrio velox DSM 12556</name>
    <dbReference type="NCBI Taxonomy" id="926567"/>
    <lineage>
        <taxon>Bacteria</taxon>
        <taxon>Thermotogati</taxon>
        <taxon>Synergistota</taxon>
        <taxon>Synergistia</taxon>
        <taxon>Synergistales</taxon>
        <taxon>Synergistaceae</taxon>
        <taxon>Thermanaerovibrio</taxon>
    </lineage>
</organism>
<dbReference type="Proteomes" id="UP000005730">
    <property type="component" value="Chromosome"/>
</dbReference>
<dbReference type="eggNOG" id="COG0816">
    <property type="taxonomic scope" value="Bacteria"/>
</dbReference>
<reference evidence="1 2" key="1">
    <citation type="submission" date="2011-10" db="EMBL/GenBank/DDBJ databases">
        <title>The Noncontiguous Finished genome of Thermanaerovibrio velox DSM 12556.</title>
        <authorList>
            <consortium name="US DOE Joint Genome Institute (JGI-PGF)"/>
            <person name="Lucas S."/>
            <person name="Copeland A."/>
            <person name="Lapidus A."/>
            <person name="Glavina del Rio T."/>
            <person name="Dalin E."/>
            <person name="Tice H."/>
            <person name="Bruce D."/>
            <person name="Goodwin L."/>
            <person name="Pitluck S."/>
            <person name="Peters L."/>
            <person name="Mikhailova N."/>
            <person name="Teshima H."/>
            <person name="Kyrpides N."/>
            <person name="Mavromatis K."/>
            <person name="Ivanova N."/>
            <person name="Markowitz V."/>
            <person name="Cheng J.-F."/>
            <person name="Hugenholtz P."/>
            <person name="Woyke T."/>
            <person name="Wu D."/>
            <person name="Spring S."/>
            <person name="Brambilla E.-M."/>
            <person name="Klenk H.-P."/>
            <person name="Eisen J.A."/>
        </authorList>
    </citation>
    <scope>NUCLEOTIDE SEQUENCE [LARGE SCALE GENOMIC DNA]</scope>
    <source>
        <strain evidence="1 2">DSM 12556</strain>
    </source>
</reference>
<dbReference type="AlphaFoldDB" id="H0UPH5"/>